<dbReference type="Proteomes" id="UP000216538">
    <property type="component" value="Unassembled WGS sequence"/>
</dbReference>
<organism evidence="3 5">
    <name type="scientific">Vreelandella boliviensis LC1</name>
    <dbReference type="NCBI Taxonomy" id="1072583"/>
    <lineage>
        <taxon>Bacteria</taxon>
        <taxon>Pseudomonadati</taxon>
        <taxon>Pseudomonadota</taxon>
        <taxon>Gammaproteobacteria</taxon>
        <taxon>Oceanospirillales</taxon>
        <taxon>Halomonadaceae</taxon>
        <taxon>Vreelandella</taxon>
    </lineage>
</organism>
<proteinExistence type="predicted"/>
<evidence type="ECO:0000313" key="5">
    <source>
        <dbReference type="Proteomes" id="UP000005756"/>
    </source>
</evidence>
<reference evidence="3 5" key="1">
    <citation type="submission" date="2011-10" db="EMBL/GenBank/DDBJ databases">
        <authorList>
            <person name="Quillaguamn J."/>
            <person name="Guzmn D."/>
            <person name="Balderrama-Subieta A."/>
            <person name="Cardona-Ortuo C."/>
            <person name="Guevara-Martnez M."/>
            <person name="Callisaya-Quispe N."/>
        </authorList>
    </citation>
    <scope>NUCLEOTIDE SEQUENCE [LARGE SCALE GENOMIC DNA]</scope>
    <source>
        <strain evidence="3 5">LC1</strain>
    </source>
</reference>
<sequence length="331" mass="38986">MSAKENLGDYYADTAYTPTKRQHWEEANPERDTIIGSRLSWSRRTQDNGTNEEYGYNNIAISQNWEDQRVEKSLEGDDIFKGMKVCYDHQSIMPPNYTSMAKYLHITMAFSIGFFCLFLFVLCLIIFGALLFWVLGSEDFSYFYEMSRDGFYYLIPLILPCLMLWKGGRYIERKYPEVFFGMRKGPLWQANRKTGLFTIYEPKNAWEKRLEAPFWEYDAFLQSSPDTQGSATYSLILYHPFQQVRQKLDAQFPPTKMPGELVAAWQFLQRYMDVSQPLPDVPGLEIHRHKDPATAAADERKGRNPSYWRDMDEASVKKIQEEKYRKNIRLR</sequence>
<dbReference type="EMBL" id="JH393258">
    <property type="protein sequence ID" value="EHJ92592.1"/>
    <property type="molecule type" value="Genomic_DNA"/>
</dbReference>
<evidence type="ECO:0000313" key="6">
    <source>
        <dbReference type="Proteomes" id="UP000216538"/>
    </source>
</evidence>
<dbReference type="STRING" id="1072583.KUC_2549"/>
<feature type="transmembrane region" description="Helical" evidence="2">
    <location>
        <begin position="150"/>
        <end position="165"/>
    </location>
</feature>
<dbReference type="OrthoDB" id="6160351at2"/>
<dbReference type="Proteomes" id="UP000005756">
    <property type="component" value="Unassembled WGS sequence"/>
</dbReference>
<keyword evidence="2" id="KW-0812">Transmembrane</keyword>
<dbReference type="EMBL" id="NPEY01000011">
    <property type="protein sequence ID" value="OZT73401.1"/>
    <property type="molecule type" value="Genomic_DNA"/>
</dbReference>
<feature type="region of interest" description="Disordered" evidence="1">
    <location>
        <begin position="284"/>
        <end position="312"/>
    </location>
</feature>
<evidence type="ECO:0000256" key="1">
    <source>
        <dbReference type="SAM" id="MobiDB-lite"/>
    </source>
</evidence>
<feature type="transmembrane region" description="Helical" evidence="2">
    <location>
        <begin position="109"/>
        <end position="135"/>
    </location>
</feature>
<accession>A0A265DVN9</accession>
<gene>
    <name evidence="4" type="ORF">CE457_14900</name>
    <name evidence="3" type="ORF">KUC_2549</name>
</gene>
<protein>
    <submittedName>
        <fullName evidence="3">Uncharacterized protein</fullName>
    </submittedName>
</protein>
<dbReference type="RefSeq" id="WP_007113501.1">
    <property type="nucleotide sequence ID" value="NZ_JH393258.1"/>
</dbReference>
<keyword evidence="6" id="KW-1185">Reference proteome</keyword>
<keyword evidence="2" id="KW-1133">Transmembrane helix</keyword>
<keyword evidence="2" id="KW-0472">Membrane</keyword>
<name>A0A265DVN9_9GAMM</name>
<evidence type="ECO:0000313" key="3">
    <source>
        <dbReference type="EMBL" id="EHJ92592.1"/>
    </source>
</evidence>
<evidence type="ECO:0000256" key="2">
    <source>
        <dbReference type="SAM" id="Phobius"/>
    </source>
</evidence>
<dbReference type="AlphaFoldDB" id="A0A265DVN9"/>
<evidence type="ECO:0000313" key="4">
    <source>
        <dbReference type="EMBL" id="OZT73401.1"/>
    </source>
</evidence>
<feature type="compositionally biased region" description="Basic and acidic residues" evidence="1">
    <location>
        <begin position="285"/>
        <end position="302"/>
    </location>
</feature>
<reference evidence="4 6" key="2">
    <citation type="submission" date="2017-07" db="EMBL/GenBank/DDBJ databases">
        <title>Shotgun whole genome sequences of three halophilic bacterial isolates.</title>
        <authorList>
            <person name="Pozzo T."/>
            <person name="Higdon S.M."/>
            <person name="Quillaguaman J."/>
        </authorList>
    </citation>
    <scope>NUCLEOTIDE SEQUENCE [LARGE SCALE GENOMIC DNA]</scope>
    <source>
        <strain evidence="4 6">LC1</strain>
    </source>
</reference>